<evidence type="ECO:0000256" key="5">
    <source>
        <dbReference type="ARBA" id="ARBA00023237"/>
    </source>
</evidence>
<dbReference type="Gene3D" id="2.40.160.50">
    <property type="entry name" value="membrane protein fhac: a member of the omp85/tpsb transporter family"/>
    <property type="match status" value="1"/>
</dbReference>
<name>A0ABT0TPC6_9FLAO</name>
<dbReference type="RefSeq" id="WP_250592768.1">
    <property type="nucleotide sequence ID" value="NZ_JAMLJM010000005.1"/>
</dbReference>
<keyword evidence="9" id="KW-1185">Reference proteome</keyword>
<dbReference type="Pfam" id="PF01103">
    <property type="entry name" value="Omp85"/>
    <property type="match status" value="1"/>
</dbReference>
<keyword evidence="5" id="KW-0998">Cell outer membrane</keyword>
<proteinExistence type="predicted"/>
<keyword evidence="3 6" id="KW-0732">Signal</keyword>
<comment type="subcellular location">
    <subcellularLocation>
        <location evidence="1">Membrane</location>
    </subcellularLocation>
</comment>
<evidence type="ECO:0000313" key="8">
    <source>
        <dbReference type="EMBL" id="MCL9809342.1"/>
    </source>
</evidence>
<dbReference type="PANTHER" id="PTHR12815:SF47">
    <property type="entry name" value="TRANSLOCATION AND ASSEMBLY MODULE SUBUNIT TAMA"/>
    <property type="match status" value="1"/>
</dbReference>
<gene>
    <name evidence="8" type="ORF">NAT50_08215</name>
</gene>
<keyword evidence="4" id="KW-0472">Membrane</keyword>
<evidence type="ECO:0000256" key="1">
    <source>
        <dbReference type="ARBA" id="ARBA00004370"/>
    </source>
</evidence>
<evidence type="ECO:0000256" key="2">
    <source>
        <dbReference type="ARBA" id="ARBA00022692"/>
    </source>
</evidence>
<evidence type="ECO:0000256" key="3">
    <source>
        <dbReference type="ARBA" id="ARBA00022729"/>
    </source>
</evidence>
<reference evidence="8 9" key="1">
    <citation type="submission" date="2022-05" db="EMBL/GenBank/DDBJ databases">
        <title>Flavobacterium sp., isolated from activated sludge.</title>
        <authorList>
            <person name="Ran Q."/>
        </authorList>
    </citation>
    <scope>NUCLEOTIDE SEQUENCE [LARGE SCALE GENOMIC DNA]</scope>
    <source>
        <strain evidence="8 9">HXWNR70</strain>
    </source>
</reference>
<evidence type="ECO:0000256" key="6">
    <source>
        <dbReference type="SAM" id="SignalP"/>
    </source>
</evidence>
<evidence type="ECO:0000259" key="7">
    <source>
        <dbReference type="Pfam" id="PF01103"/>
    </source>
</evidence>
<dbReference type="InterPro" id="IPR039910">
    <property type="entry name" value="D15-like"/>
</dbReference>
<dbReference type="Proteomes" id="UP001317191">
    <property type="component" value="Unassembled WGS sequence"/>
</dbReference>
<dbReference type="EMBL" id="JAMLJM010000005">
    <property type="protein sequence ID" value="MCL9809342.1"/>
    <property type="molecule type" value="Genomic_DNA"/>
</dbReference>
<dbReference type="PROSITE" id="PS51257">
    <property type="entry name" value="PROKAR_LIPOPROTEIN"/>
    <property type="match status" value="1"/>
</dbReference>
<evidence type="ECO:0000313" key="9">
    <source>
        <dbReference type="Proteomes" id="UP001317191"/>
    </source>
</evidence>
<feature type="domain" description="Bacterial surface antigen (D15)" evidence="7">
    <location>
        <begin position="383"/>
        <end position="820"/>
    </location>
</feature>
<comment type="caution">
    <text evidence="8">The sequence shown here is derived from an EMBL/GenBank/DDBJ whole genome shotgun (WGS) entry which is preliminary data.</text>
</comment>
<sequence length="847" mass="97613">MNNFSTKIVLILLIAVLLSACDAVKKVPANQHLLTKNTLQVDGKKVKDEDVVAHIQQQPNSNILGIKLRLHMYNLAKENTDSIFKAKYNQNPKKYYRLAKLLSKKQINRLSKSFWYYGWHNFLRKTGEAPVIIDTIKTARSVKRLKAHYFNLGYFDAVAKHKIDYLKNKKGKIHYEVVKGEPTFLDTISTNIQSPVIDSLYESVKRKSQIKIGQQYKTENFDSERTRLTSYFRNNGVYHFQQQNIFFEIDTTSKKAPVIVNITNREYKINDSTKTKPYEIYKIGEVNIFTNDLSNRNQKQVADSAIYKNFNIYSTNRLRYRPKALTDAVFIQKGNVYSDENRTLTLRSLSNLRVFNYPNIQYVEDTLTKTVKANIYLISKDKYSFRANADFTHSNIMDFGIAGSTSFSIRNIFRGAEILELGLRGNIGSSKDLANPNNQFFNLSEVGADLRLTFPRLFLPFNTDRIIPKRMFPNSLISLGFSKQTNIGLDKENLTSTINYSWVPNKNTDIKLDLINLQYVKNVNIDNYFNVYNSSYNRLNNLAELYNTDPTLVDANGNLTIPTGSNQFITNALQNIYPSLDPNSTDYKNIKSIKERKDRLTENNLIFASNFSFSKNNKTDFFDRQFYSFRSKVEVAGNFLTVLSDLSNQPKNDDGTRDFFGLTYSQYIKTDFEFIRHWDLKRNKSIAFRSFFGIAIPYGNSKSIPFSRSYFAGGTNDNRAWQSYSLGPGSSGGLNDFNEANMKIALNTEFRFKFFGDLNGAIFADCGNIWNVFDNETDETKIFSGVQSLKNLALGTGMGFRYDFKFFIVRFDYGFKTYNPALKEGEKWFKEMRLNKGVLNIGINYPF</sequence>
<evidence type="ECO:0000256" key="4">
    <source>
        <dbReference type="ARBA" id="ARBA00023136"/>
    </source>
</evidence>
<organism evidence="8 9">
    <name type="scientific">Flavobacterium luminosum</name>
    <dbReference type="NCBI Taxonomy" id="2949086"/>
    <lineage>
        <taxon>Bacteria</taxon>
        <taxon>Pseudomonadati</taxon>
        <taxon>Bacteroidota</taxon>
        <taxon>Flavobacteriia</taxon>
        <taxon>Flavobacteriales</taxon>
        <taxon>Flavobacteriaceae</taxon>
        <taxon>Flavobacterium</taxon>
    </lineage>
</organism>
<protein>
    <submittedName>
        <fullName evidence="8">BamA/TamA family outer membrane protein</fullName>
    </submittedName>
</protein>
<dbReference type="InterPro" id="IPR000184">
    <property type="entry name" value="Bac_surfAg_D15"/>
</dbReference>
<keyword evidence="2" id="KW-0812">Transmembrane</keyword>
<feature type="chain" id="PRO_5046662719" evidence="6">
    <location>
        <begin position="26"/>
        <end position="847"/>
    </location>
</feature>
<feature type="signal peptide" evidence="6">
    <location>
        <begin position="1"/>
        <end position="25"/>
    </location>
</feature>
<dbReference type="PANTHER" id="PTHR12815">
    <property type="entry name" value="SORTING AND ASSEMBLY MACHINERY SAMM50 PROTEIN FAMILY MEMBER"/>
    <property type="match status" value="1"/>
</dbReference>
<accession>A0ABT0TPC6</accession>